<evidence type="ECO:0000256" key="4">
    <source>
        <dbReference type="ARBA" id="ARBA00023163"/>
    </source>
</evidence>
<dbReference type="Gene3D" id="3.40.190.290">
    <property type="match status" value="1"/>
</dbReference>
<comment type="similarity">
    <text evidence="1">Belongs to the LysR transcriptional regulatory family.</text>
</comment>
<reference evidence="6" key="1">
    <citation type="submission" date="2018-07" db="EMBL/GenBank/DDBJ databases">
        <authorList>
            <person name="Quirk P.G."/>
            <person name="Krulwich T.A."/>
        </authorList>
    </citation>
    <scope>NUCLEOTIDE SEQUENCE</scope>
</reference>
<dbReference type="EMBL" id="UIDG01000021">
    <property type="protein sequence ID" value="SUS03986.1"/>
    <property type="molecule type" value="Genomic_DNA"/>
</dbReference>
<evidence type="ECO:0000313" key="6">
    <source>
        <dbReference type="EMBL" id="SUS03986.1"/>
    </source>
</evidence>
<dbReference type="GO" id="GO:0003700">
    <property type="term" value="F:DNA-binding transcription factor activity"/>
    <property type="evidence" value="ECO:0007669"/>
    <property type="project" value="InterPro"/>
</dbReference>
<dbReference type="PANTHER" id="PTHR30419:SF2">
    <property type="entry name" value="LYSR FAMILY TRANSCRIPTIONAL REGULATOR"/>
    <property type="match status" value="1"/>
</dbReference>
<dbReference type="InterPro" id="IPR036388">
    <property type="entry name" value="WH-like_DNA-bd_sf"/>
</dbReference>
<proteinExistence type="inferred from homology"/>
<keyword evidence="3" id="KW-0238">DNA-binding</keyword>
<organism evidence="6">
    <name type="scientific">metagenome</name>
    <dbReference type="NCBI Taxonomy" id="256318"/>
    <lineage>
        <taxon>unclassified sequences</taxon>
        <taxon>metagenomes</taxon>
    </lineage>
</organism>
<dbReference type="SUPFAM" id="SSF46785">
    <property type="entry name" value="Winged helix' DNA-binding domain"/>
    <property type="match status" value="1"/>
</dbReference>
<dbReference type="PROSITE" id="PS50931">
    <property type="entry name" value="HTH_LYSR"/>
    <property type="match status" value="1"/>
</dbReference>
<dbReference type="GO" id="GO:0005829">
    <property type="term" value="C:cytosol"/>
    <property type="evidence" value="ECO:0007669"/>
    <property type="project" value="TreeGrafter"/>
</dbReference>
<dbReference type="CDD" id="cd08421">
    <property type="entry name" value="PBP2_LTTR_like_1"/>
    <property type="match status" value="1"/>
</dbReference>
<accession>A0A380T8W8</accession>
<dbReference type="InterPro" id="IPR005119">
    <property type="entry name" value="LysR_subst-bd"/>
</dbReference>
<feature type="domain" description="HTH lysR-type" evidence="5">
    <location>
        <begin position="3"/>
        <end position="60"/>
    </location>
</feature>
<dbReference type="InterPro" id="IPR036390">
    <property type="entry name" value="WH_DNA-bd_sf"/>
</dbReference>
<evidence type="ECO:0000256" key="1">
    <source>
        <dbReference type="ARBA" id="ARBA00009437"/>
    </source>
</evidence>
<keyword evidence="2" id="KW-0805">Transcription regulation</keyword>
<protein>
    <submittedName>
        <fullName evidence="6">LysR family transcriptional regulator</fullName>
    </submittedName>
</protein>
<sequence>MRFDLADLRLFLHVAEARSITHGAERSNLALASASARIRGMEATLGVPLLLRDRRGVSLSPAGQNLVEHARLITQQVERMRGDLSSFARGLSGSVRLLSNTAALSEHLPKVLARFLASNPTISLDVEERESADIAAALGSGAADVGIASAAALPDTIEQFPFRDDVLVLVVPQADTIGRKRPLALTELIDRAFIGLPRESALQRHIARHAAQLGATLNVRARVTSFEAICRLVESGAGVGIVPEVSARRYRRSMRIEVAKLSEPWAKRRLSICVRRLSTLPVPAQRLVEHLRAAAVGAG</sequence>
<keyword evidence="4" id="KW-0804">Transcription</keyword>
<evidence type="ECO:0000259" key="5">
    <source>
        <dbReference type="PROSITE" id="PS50931"/>
    </source>
</evidence>
<dbReference type="InterPro" id="IPR000847">
    <property type="entry name" value="LysR_HTH_N"/>
</dbReference>
<dbReference type="Pfam" id="PF00126">
    <property type="entry name" value="HTH_1"/>
    <property type="match status" value="1"/>
</dbReference>
<gene>
    <name evidence="6" type="ORF">DF3PB_1170004</name>
</gene>
<dbReference type="Pfam" id="PF03466">
    <property type="entry name" value="LysR_substrate"/>
    <property type="match status" value="1"/>
</dbReference>
<dbReference type="PANTHER" id="PTHR30419">
    <property type="entry name" value="HTH-TYPE TRANSCRIPTIONAL REGULATOR YBHD"/>
    <property type="match status" value="1"/>
</dbReference>
<dbReference type="Gene3D" id="1.10.10.10">
    <property type="entry name" value="Winged helix-like DNA-binding domain superfamily/Winged helix DNA-binding domain"/>
    <property type="match status" value="1"/>
</dbReference>
<evidence type="ECO:0000256" key="3">
    <source>
        <dbReference type="ARBA" id="ARBA00023125"/>
    </source>
</evidence>
<name>A0A380T8W8_9ZZZZ</name>
<dbReference type="InterPro" id="IPR050950">
    <property type="entry name" value="HTH-type_LysR_regulators"/>
</dbReference>
<dbReference type="SUPFAM" id="SSF53850">
    <property type="entry name" value="Periplasmic binding protein-like II"/>
    <property type="match status" value="1"/>
</dbReference>
<dbReference type="GO" id="GO:0003677">
    <property type="term" value="F:DNA binding"/>
    <property type="evidence" value="ECO:0007669"/>
    <property type="project" value="UniProtKB-KW"/>
</dbReference>
<evidence type="ECO:0000256" key="2">
    <source>
        <dbReference type="ARBA" id="ARBA00023015"/>
    </source>
</evidence>
<dbReference type="AlphaFoldDB" id="A0A380T8W8"/>